<keyword evidence="1" id="KW-0732">Signal</keyword>
<dbReference type="CDD" id="cd12797">
    <property type="entry name" value="M23_peptidase"/>
    <property type="match status" value="1"/>
</dbReference>
<evidence type="ECO:0000313" key="3">
    <source>
        <dbReference type="EMBL" id="KIX13379.1"/>
    </source>
</evidence>
<keyword evidence="4" id="KW-1185">Reference proteome</keyword>
<proteinExistence type="predicted"/>
<dbReference type="Proteomes" id="UP000032233">
    <property type="component" value="Unassembled WGS sequence"/>
</dbReference>
<dbReference type="PANTHER" id="PTHR21666">
    <property type="entry name" value="PEPTIDASE-RELATED"/>
    <property type="match status" value="1"/>
</dbReference>
<dbReference type="AlphaFoldDB" id="A0A0D2J5I5"/>
<accession>A0A0D2J5I5</accession>
<dbReference type="EMBL" id="AZAC01000016">
    <property type="protein sequence ID" value="KIX13379.1"/>
    <property type="molecule type" value="Genomic_DNA"/>
</dbReference>
<comment type="caution">
    <text evidence="3">The sequence shown here is derived from an EMBL/GenBank/DDBJ whole genome shotgun (WGS) entry which is preliminary data.</text>
</comment>
<evidence type="ECO:0000259" key="2">
    <source>
        <dbReference type="Pfam" id="PF01551"/>
    </source>
</evidence>
<protein>
    <submittedName>
        <fullName evidence="3">Peptidase M23</fullName>
    </submittedName>
</protein>
<evidence type="ECO:0000313" key="4">
    <source>
        <dbReference type="Proteomes" id="UP000032233"/>
    </source>
</evidence>
<dbReference type="InParanoid" id="A0A0D2J5I5"/>
<evidence type="ECO:0000256" key="1">
    <source>
        <dbReference type="ARBA" id="ARBA00022729"/>
    </source>
</evidence>
<dbReference type="Gene3D" id="2.70.70.10">
    <property type="entry name" value="Glucose Permease (Domain IIA)"/>
    <property type="match status" value="1"/>
</dbReference>
<feature type="domain" description="M23ase beta-sheet core" evidence="2">
    <location>
        <begin position="79"/>
        <end position="173"/>
    </location>
</feature>
<dbReference type="InterPro" id="IPR016047">
    <property type="entry name" value="M23ase_b-sheet_dom"/>
</dbReference>
<dbReference type="InterPro" id="IPR011055">
    <property type="entry name" value="Dup_hybrid_motif"/>
</dbReference>
<dbReference type="GO" id="GO:0004222">
    <property type="term" value="F:metalloendopeptidase activity"/>
    <property type="evidence" value="ECO:0007669"/>
    <property type="project" value="TreeGrafter"/>
</dbReference>
<dbReference type="InterPro" id="IPR050570">
    <property type="entry name" value="Cell_wall_metabolism_enzyme"/>
</dbReference>
<dbReference type="PANTHER" id="PTHR21666:SF289">
    <property type="entry name" value="L-ALA--D-GLU ENDOPEPTIDASE"/>
    <property type="match status" value="1"/>
</dbReference>
<organism evidence="3 4">
    <name type="scientific">Dethiosulfatarculus sandiegensis</name>
    <dbReference type="NCBI Taxonomy" id="1429043"/>
    <lineage>
        <taxon>Bacteria</taxon>
        <taxon>Pseudomonadati</taxon>
        <taxon>Thermodesulfobacteriota</taxon>
        <taxon>Desulfarculia</taxon>
        <taxon>Desulfarculales</taxon>
        <taxon>Desulfarculaceae</taxon>
        <taxon>Dethiosulfatarculus</taxon>
    </lineage>
</organism>
<dbReference type="Pfam" id="PF01551">
    <property type="entry name" value="Peptidase_M23"/>
    <property type="match status" value="1"/>
</dbReference>
<sequence length="194" mass="21047">MKVVSKDYGVRRITVNKKYSKLTAEQLARYRREIASIKAAIKNSSAGRLWKGSFIKPVATKVVSRFGKRSIVNGIEKSPHGGVDLRGKVGDPVKAPANGRVNLVLDTYFGGLMVMIDHGRGLVSCYLHLSAALVEPGQVVEKGEVIGEVGSSGRVTGPHLHWGIYLAGAKLSPLDWIDTSKTLSRFYGETNAKN</sequence>
<dbReference type="STRING" id="1429043.X474_14395"/>
<name>A0A0D2J5I5_9BACT</name>
<gene>
    <name evidence="3" type="ORF">X474_14395</name>
</gene>
<dbReference type="SUPFAM" id="SSF51261">
    <property type="entry name" value="Duplicated hybrid motif"/>
    <property type="match status" value="1"/>
</dbReference>
<reference evidence="3 4" key="1">
    <citation type="submission" date="2013-11" db="EMBL/GenBank/DDBJ databases">
        <title>Metagenomic analysis of a methanogenic consortium involved in long chain n-alkane degradation.</title>
        <authorList>
            <person name="Davidova I.A."/>
            <person name="Callaghan A.V."/>
            <person name="Wawrik B."/>
            <person name="Pruitt S."/>
            <person name="Marks C."/>
            <person name="Duncan K.E."/>
            <person name="Suflita J.M."/>
        </authorList>
    </citation>
    <scope>NUCLEOTIDE SEQUENCE [LARGE SCALE GENOMIC DNA]</scope>
    <source>
        <strain evidence="3 4">SPR</strain>
    </source>
</reference>